<gene>
    <name evidence="2" type="ORF">BCR38DRAFT_349849</name>
</gene>
<feature type="region of interest" description="Disordered" evidence="1">
    <location>
        <begin position="315"/>
        <end position="352"/>
    </location>
</feature>
<feature type="compositionally biased region" description="Polar residues" evidence="1">
    <location>
        <begin position="317"/>
        <end position="330"/>
    </location>
</feature>
<evidence type="ECO:0000313" key="3">
    <source>
        <dbReference type="Proteomes" id="UP000193689"/>
    </source>
</evidence>
<dbReference type="AlphaFoldDB" id="A0A1Y2DNQ7"/>
<evidence type="ECO:0000313" key="2">
    <source>
        <dbReference type="EMBL" id="ORY60880.1"/>
    </source>
</evidence>
<keyword evidence="3" id="KW-1185">Reference proteome</keyword>
<dbReference type="RefSeq" id="XP_040713107.1">
    <property type="nucleotide sequence ID" value="XM_040856522.1"/>
</dbReference>
<comment type="caution">
    <text evidence="2">The sequence shown here is derived from an EMBL/GenBank/DDBJ whole genome shotgun (WGS) entry which is preliminary data.</text>
</comment>
<dbReference type="OrthoDB" id="5273928at2759"/>
<dbReference type="GeneID" id="63772734"/>
<proteinExistence type="predicted"/>
<sequence length="366" mass="42120">MDASRQYDPDSGQVFREWTVRPQRLSQNKTGWERQPPNSRKQPKLAGTSALRGSKGPNSLMDMAISVVGENIELVEMETLRYFPDELLWYIWDYLDEPERGFSLHAWKIFASYLPHKKWKHPRKEHWNRGPRGQTFQKKFDNPNAPLSLYTKPLISPYSDFLTRLTISGGASFGVNEMLNIPDLCNLVALEITQPFEATQAAVFPRVSDRVLKEWASTPNVFPNLRFLTIWGRDFTTPKSFQYVSKFSALEVYDVFGSEGDWVRRDDWHPAWKLCKSGSRARLPHVESRPLANIVLGKELTLCEGGIRRVFKRVNEQESQPQSSDSNIDSTVIARKRVSNAEPDESSRIRPKKLRDAKDVFAQFGL</sequence>
<reference evidence="2 3" key="1">
    <citation type="submission" date="2016-07" db="EMBL/GenBank/DDBJ databases">
        <title>Pervasive Adenine N6-methylation of Active Genes in Fungi.</title>
        <authorList>
            <consortium name="DOE Joint Genome Institute"/>
            <person name="Mondo S.J."/>
            <person name="Dannebaum R.O."/>
            <person name="Kuo R.C."/>
            <person name="Labutti K."/>
            <person name="Haridas S."/>
            <person name="Kuo A."/>
            <person name="Salamov A."/>
            <person name="Ahrendt S.R."/>
            <person name="Lipzen A."/>
            <person name="Sullivan W."/>
            <person name="Andreopoulos W.B."/>
            <person name="Clum A."/>
            <person name="Lindquist E."/>
            <person name="Daum C."/>
            <person name="Ramamoorthy G.K."/>
            <person name="Gryganskyi A."/>
            <person name="Culley D."/>
            <person name="Magnuson J.K."/>
            <person name="James T.Y."/>
            <person name="O'Malley M.A."/>
            <person name="Stajich J.E."/>
            <person name="Spatafora J.W."/>
            <person name="Visel A."/>
            <person name="Grigoriev I.V."/>
        </authorList>
    </citation>
    <scope>NUCLEOTIDE SEQUENCE [LARGE SCALE GENOMIC DNA]</scope>
    <source>
        <strain evidence="2 3">CBS 129021</strain>
    </source>
</reference>
<accession>A0A1Y2DNQ7</accession>
<dbReference type="EMBL" id="MCFJ01000011">
    <property type="protein sequence ID" value="ORY60880.1"/>
    <property type="molecule type" value="Genomic_DNA"/>
</dbReference>
<evidence type="ECO:0000256" key="1">
    <source>
        <dbReference type="SAM" id="MobiDB-lite"/>
    </source>
</evidence>
<dbReference type="InParanoid" id="A0A1Y2DNQ7"/>
<feature type="region of interest" description="Disordered" evidence="1">
    <location>
        <begin position="23"/>
        <end position="55"/>
    </location>
</feature>
<dbReference type="Proteomes" id="UP000193689">
    <property type="component" value="Unassembled WGS sequence"/>
</dbReference>
<protein>
    <submittedName>
        <fullName evidence="2">Uncharacterized protein</fullName>
    </submittedName>
</protein>
<organism evidence="2 3">
    <name type="scientific">Pseudomassariella vexata</name>
    <dbReference type="NCBI Taxonomy" id="1141098"/>
    <lineage>
        <taxon>Eukaryota</taxon>
        <taxon>Fungi</taxon>
        <taxon>Dikarya</taxon>
        <taxon>Ascomycota</taxon>
        <taxon>Pezizomycotina</taxon>
        <taxon>Sordariomycetes</taxon>
        <taxon>Xylariomycetidae</taxon>
        <taxon>Amphisphaeriales</taxon>
        <taxon>Pseudomassariaceae</taxon>
        <taxon>Pseudomassariella</taxon>
    </lineage>
</organism>
<feature type="compositionally biased region" description="Polar residues" evidence="1">
    <location>
        <begin position="24"/>
        <end position="40"/>
    </location>
</feature>
<name>A0A1Y2DNQ7_9PEZI</name>